<dbReference type="AlphaFoldDB" id="A0A4Z2IIF5"/>
<comment type="caution">
    <text evidence="1">The sequence shown here is derived from an EMBL/GenBank/DDBJ whole genome shotgun (WGS) entry which is preliminary data.</text>
</comment>
<organism evidence="1 2">
    <name type="scientific">Liparis tanakae</name>
    <name type="common">Tanaka's snailfish</name>
    <dbReference type="NCBI Taxonomy" id="230148"/>
    <lineage>
        <taxon>Eukaryota</taxon>
        <taxon>Metazoa</taxon>
        <taxon>Chordata</taxon>
        <taxon>Craniata</taxon>
        <taxon>Vertebrata</taxon>
        <taxon>Euteleostomi</taxon>
        <taxon>Actinopterygii</taxon>
        <taxon>Neopterygii</taxon>
        <taxon>Teleostei</taxon>
        <taxon>Neoteleostei</taxon>
        <taxon>Acanthomorphata</taxon>
        <taxon>Eupercaria</taxon>
        <taxon>Perciformes</taxon>
        <taxon>Cottioidei</taxon>
        <taxon>Cottales</taxon>
        <taxon>Liparidae</taxon>
        <taxon>Liparis</taxon>
    </lineage>
</organism>
<sequence length="137" mass="15035">MTTMVELCSHNILQKSSVVSASGPWVAMEKFPMHKIPIDKIPMDKIPVGKILMGIFLMGKIPMEKIPMGKIPRANVRTPYVASSTVSSMVTWIIPYVSVPRLGQYCRVIMTMVQVLCSHTILQKSLSVSGSGPCVAM</sequence>
<evidence type="ECO:0000313" key="1">
    <source>
        <dbReference type="EMBL" id="TNN77485.1"/>
    </source>
</evidence>
<accession>A0A4Z2IIF5</accession>
<dbReference type="EMBL" id="SRLO01000082">
    <property type="protein sequence ID" value="TNN77485.1"/>
    <property type="molecule type" value="Genomic_DNA"/>
</dbReference>
<proteinExistence type="predicted"/>
<reference evidence="1 2" key="1">
    <citation type="submission" date="2019-03" db="EMBL/GenBank/DDBJ databases">
        <title>First draft genome of Liparis tanakae, snailfish: a comprehensive survey of snailfish specific genes.</title>
        <authorList>
            <person name="Kim W."/>
            <person name="Song I."/>
            <person name="Jeong J.-H."/>
            <person name="Kim D."/>
            <person name="Kim S."/>
            <person name="Ryu S."/>
            <person name="Song J.Y."/>
            <person name="Lee S.K."/>
        </authorList>
    </citation>
    <scope>NUCLEOTIDE SEQUENCE [LARGE SCALE GENOMIC DNA]</scope>
    <source>
        <tissue evidence="1">Muscle</tissue>
    </source>
</reference>
<keyword evidence="2" id="KW-1185">Reference proteome</keyword>
<gene>
    <name evidence="1" type="ORF">EYF80_012299</name>
</gene>
<protein>
    <submittedName>
        <fullName evidence="1">Uncharacterized protein</fullName>
    </submittedName>
</protein>
<dbReference type="Proteomes" id="UP000314294">
    <property type="component" value="Unassembled WGS sequence"/>
</dbReference>
<evidence type="ECO:0000313" key="2">
    <source>
        <dbReference type="Proteomes" id="UP000314294"/>
    </source>
</evidence>
<name>A0A4Z2IIF5_9TELE</name>